<evidence type="ECO:0000313" key="2">
    <source>
        <dbReference type="EMBL" id="SVB23098.1"/>
    </source>
</evidence>
<accession>A0A382CAE2</accession>
<keyword evidence="1" id="KW-0472">Membrane</keyword>
<protein>
    <submittedName>
        <fullName evidence="2">Uncharacterized protein</fullName>
    </submittedName>
</protein>
<feature type="transmembrane region" description="Helical" evidence="1">
    <location>
        <begin position="6"/>
        <end position="27"/>
    </location>
</feature>
<reference evidence="2" key="1">
    <citation type="submission" date="2018-05" db="EMBL/GenBank/DDBJ databases">
        <authorList>
            <person name="Lanie J.A."/>
            <person name="Ng W.-L."/>
            <person name="Kazmierczak K.M."/>
            <person name="Andrzejewski T.M."/>
            <person name="Davidsen T.M."/>
            <person name="Wayne K.J."/>
            <person name="Tettelin H."/>
            <person name="Glass J.I."/>
            <person name="Rusch D."/>
            <person name="Podicherti R."/>
            <person name="Tsui H.-C.T."/>
            <person name="Winkler M.E."/>
        </authorList>
    </citation>
    <scope>NUCLEOTIDE SEQUENCE</scope>
</reference>
<gene>
    <name evidence="2" type="ORF">METZ01_LOCUS175952</name>
</gene>
<feature type="non-terminal residue" evidence="2">
    <location>
        <position position="1"/>
    </location>
</feature>
<keyword evidence="1" id="KW-0812">Transmembrane</keyword>
<evidence type="ECO:0000256" key="1">
    <source>
        <dbReference type="SAM" id="Phobius"/>
    </source>
</evidence>
<keyword evidence="1" id="KW-1133">Transmembrane helix</keyword>
<dbReference type="EMBL" id="UINC01033583">
    <property type="protein sequence ID" value="SVB23098.1"/>
    <property type="molecule type" value="Genomic_DNA"/>
</dbReference>
<dbReference type="AlphaFoldDB" id="A0A382CAE2"/>
<organism evidence="2">
    <name type="scientific">marine metagenome</name>
    <dbReference type="NCBI Taxonomy" id="408172"/>
    <lineage>
        <taxon>unclassified sequences</taxon>
        <taxon>metagenomes</taxon>
        <taxon>ecological metagenomes</taxon>
    </lineage>
</organism>
<name>A0A382CAE2_9ZZZZ</name>
<proteinExistence type="predicted"/>
<sequence>VLAPILAIMVVIGIKIKNAGILINPMLKGRFAFSKDPKIKNPIAPKKAIKKPIAAALPMARFIE</sequence>